<evidence type="ECO:0000259" key="6">
    <source>
        <dbReference type="PROSITE" id="PS50014"/>
    </source>
</evidence>
<evidence type="ECO:0000313" key="8">
    <source>
        <dbReference type="EMBL" id="PRW57756.1"/>
    </source>
</evidence>
<organism evidence="8 9">
    <name type="scientific">Chlorella sorokiniana</name>
    <name type="common">Freshwater green alga</name>
    <dbReference type="NCBI Taxonomy" id="3076"/>
    <lineage>
        <taxon>Eukaryota</taxon>
        <taxon>Viridiplantae</taxon>
        <taxon>Chlorophyta</taxon>
        <taxon>core chlorophytes</taxon>
        <taxon>Trebouxiophyceae</taxon>
        <taxon>Chlorellales</taxon>
        <taxon>Chlorellaceae</taxon>
        <taxon>Chlorella clade</taxon>
        <taxon>Chlorella</taxon>
    </lineage>
</organism>
<dbReference type="SUPFAM" id="SSF47370">
    <property type="entry name" value="Bromodomain"/>
    <property type="match status" value="1"/>
</dbReference>
<dbReference type="PROSITE" id="PS00633">
    <property type="entry name" value="BROMODOMAIN_1"/>
    <property type="match status" value="1"/>
</dbReference>
<feature type="region of interest" description="Disordered" evidence="5">
    <location>
        <begin position="294"/>
        <end position="341"/>
    </location>
</feature>
<gene>
    <name evidence="8" type="ORF">C2E21_3607</name>
</gene>
<keyword evidence="1" id="KW-0805">Transcription regulation</keyword>
<feature type="region of interest" description="Disordered" evidence="5">
    <location>
        <begin position="86"/>
        <end position="137"/>
    </location>
</feature>
<proteinExistence type="predicted"/>
<feature type="compositionally biased region" description="Low complexity" evidence="5">
    <location>
        <begin position="307"/>
        <end position="317"/>
    </location>
</feature>
<dbReference type="PANTHER" id="PTHR45926">
    <property type="entry name" value="OSJNBA0053K19.4 PROTEIN"/>
    <property type="match status" value="1"/>
</dbReference>
<dbReference type="InterPro" id="IPR027353">
    <property type="entry name" value="NET_dom"/>
</dbReference>
<feature type="compositionally biased region" description="Acidic residues" evidence="5">
    <location>
        <begin position="433"/>
        <end position="446"/>
    </location>
</feature>
<evidence type="ECO:0000259" key="7">
    <source>
        <dbReference type="PROSITE" id="PS51525"/>
    </source>
</evidence>
<dbReference type="EMBL" id="LHPG02000006">
    <property type="protein sequence ID" value="PRW57756.1"/>
    <property type="molecule type" value="Genomic_DNA"/>
</dbReference>
<sequence>MAAVEAEAAPAPAPAPGARLLKKLVLRLDDGTLIKAAGGEGGDAKAAAMVLRPGAAYSGGKLTEAHLLKAQVLLCEAHAKLPEEGPLRSLSLGSKRSADTTLEVGPAGSKRSRSLGGALANGADPFHMESPTSGSLPPAPAAYVPPVVPPPQPAYVPPPQPAYVPPPVMPQPVAAVPAGPSRDQWTAACHRVLDNVIKNLAANAHIFVEPVNPQQVTDYYNIVKKPICLKDIRNKLQRNEYATPTDMYLDMDQLVYNCLLYNPAGSFVRDLGIKVEQRWLDNWRRNPVLAPYAVPGQRIPKPKAQAKKAAAQARPQRSSGGQPRRAPPKAQGAPRVPRTTSVNSYKNYQALPAEQQAQLAEALQDENVLATKMEGVVEILQKANQLPTNEEGEVELDLSVLSPGVVWELYEFVIGRPPVAAAQPARSSFQLQEDSDYDPYGEEEED</sequence>
<dbReference type="InterPro" id="IPR018359">
    <property type="entry name" value="Bromodomain_CS"/>
</dbReference>
<dbReference type="OrthoDB" id="21449at2759"/>
<dbReference type="SMART" id="SM00297">
    <property type="entry name" value="BROMO"/>
    <property type="match status" value="1"/>
</dbReference>
<dbReference type="STRING" id="3076.A0A2P6TUP4"/>
<keyword evidence="3" id="KW-0804">Transcription</keyword>
<feature type="domain" description="NET" evidence="7">
    <location>
        <begin position="341"/>
        <end position="424"/>
    </location>
</feature>
<dbReference type="InterPro" id="IPR038336">
    <property type="entry name" value="NET_sf"/>
</dbReference>
<comment type="caution">
    <text evidence="8">The sequence shown here is derived from an EMBL/GenBank/DDBJ whole genome shotgun (WGS) entry which is preliminary data.</text>
</comment>
<name>A0A2P6TUP4_CHLSO</name>
<evidence type="ECO:0000256" key="5">
    <source>
        <dbReference type="SAM" id="MobiDB-lite"/>
    </source>
</evidence>
<dbReference type="Gene3D" id="1.20.1270.220">
    <property type="match status" value="1"/>
</dbReference>
<dbReference type="InterPro" id="IPR001487">
    <property type="entry name" value="Bromodomain"/>
</dbReference>
<dbReference type="InterPro" id="IPR036427">
    <property type="entry name" value="Bromodomain-like_sf"/>
</dbReference>
<evidence type="ECO:0000256" key="1">
    <source>
        <dbReference type="ARBA" id="ARBA00023015"/>
    </source>
</evidence>
<feature type="domain" description="Bromo" evidence="6">
    <location>
        <begin position="199"/>
        <end position="269"/>
    </location>
</feature>
<dbReference type="Pfam" id="PF17035">
    <property type="entry name" value="BET"/>
    <property type="match status" value="1"/>
</dbReference>
<dbReference type="AlphaFoldDB" id="A0A2P6TUP4"/>
<accession>A0A2P6TUP4</accession>
<reference evidence="8 9" key="1">
    <citation type="journal article" date="2018" name="Plant J.">
        <title>Genome sequences of Chlorella sorokiniana UTEX 1602 and Micractinium conductrix SAG 241.80: implications to maltose excretion by a green alga.</title>
        <authorList>
            <person name="Arriola M.B."/>
            <person name="Velmurugan N."/>
            <person name="Zhang Y."/>
            <person name="Plunkett M.H."/>
            <person name="Hondzo H."/>
            <person name="Barney B.M."/>
        </authorList>
    </citation>
    <scope>NUCLEOTIDE SEQUENCE [LARGE SCALE GENOMIC DNA]</scope>
    <source>
        <strain evidence="9">UTEX 1602</strain>
    </source>
</reference>
<dbReference type="Gene3D" id="1.20.920.10">
    <property type="entry name" value="Bromodomain-like"/>
    <property type="match status" value="1"/>
</dbReference>
<dbReference type="PRINTS" id="PR00503">
    <property type="entry name" value="BROMODOMAIN"/>
</dbReference>
<evidence type="ECO:0000313" key="9">
    <source>
        <dbReference type="Proteomes" id="UP000239899"/>
    </source>
</evidence>
<feature type="region of interest" description="Disordered" evidence="5">
    <location>
        <begin position="421"/>
        <end position="446"/>
    </location>
</feature>
<dbReference type="CDD" id="cd04369">
    <property type="entry name" value="Bromodomain"/>
    <property type="match status" value="1"/>
</dbReference>
<dbReference type="PROSITE" id="PS51525">
    <property type="entry name" value="NET"/>
    <property type="match status" value="1"/>
</dbReference>
<evidence type="ECO:0000256" key="3">
    <source>
        <dbReference type="ARBA" id="ARBA00023163"/>
    </source>
</evidence>
<keyword evidence="9" id="KW-1185">Reference proteome</keyword>
<keyword evidence="2 4" id="KW-0103">Bromodomain</keyword>
<dbReference type="Pfam" id="PF00439">
    <property type="entry name" value="Bromodomain"/>
    <property type="match status" value="1"/>
</dbReference>
<evidence type="ECO:0000256" key="2">
    <source>
        <dbReference type="ARBA" id="ARBA00023117"/>
    </source>
</evidence>
<protein>
    <submittedName>
        <fullName evidence="8">Swr1 complex bromodomain subunit Brf1</fullName>
    </submittedName>
</protein>
<dbReference type="PROSITE" id="PS50014">
    <property type="entry name" value="BROMODOMAIN_2"/>
    <property type="match status" value="1"/>
</dbReference>
<dbReference type="Proteomes" id="UP000239899">
    <property type="component" value="Unassembled WGS sequence"/>
</dbReference>
<evidence type="ECO:0000256" key="4">
    <source>
        <dbReference type="PROSITE-ProRule" id="PRU00035"/>
    </source>
</evidence>